<reference evidence="2 3" key="1">
    <citation type="submission" date="2020-09" db="EMBL/GenBank/DDBJ databases">
        <title>Pseudoxanthomonas sp. CAU 1598 isolated from sand of Yaerae Beach.</title>
        <authorList>
            <person name="Kim W."/>
        </authorList>
    </citation>
    <scope>NUCLEOTIDE SEQUENCE [LARGE SCALE GENOMIC DNA]</scope>
    <source>
        <strain evidence="2 3">CAU 1598</strain>
    </source>
</reference>
<name>A0AAW3ZMI0_9GAMM</name>
<accession>A0AAW3ZMI0</accession>
<sequence length="117" mass="12293">MFTSRFTAVAGALALLIGNSSVLAGDCVMSITRTACPGKEAESFSKCDGKASCEQKVPAPSAAICATKTKISCANSRRTITKYKSITATFDGEPVEGGKDFCVGHPDYPYVDKPDCK</sequence>
<evidence type="ECO:0000313" key="2">
    <source>
        <dbReference type="EMBL" id="MBD8526943.1"/>
    </source>
</evidence>
<proteinExistence type="predicted"/>
<evidence type="ECO:0000313" key="3">
    <source>
        <dbReference type="Proteomes" id="UP000613768"/>
    </source>
</evidence>
<protein>
    <submittedName>
        <fullName evidence="2">Uncharacterized protein</fullName>
    </submittedName>
</protein>
<dbReference type="RefSeq" id="WP_192030363.1">
    <property type="nucleotide sequence ID" value="NZ_JACYTR010000035.1"/>
</dbReference>
<dbReference type="EMBL" id="JACYTR010000035">
    <property type="protein sequence ID" value="MBD8526943.1"/>
    <property type="molecule type" value="Genomic_DNA"/>
</dbReference>
<keyword evidence="1" id="KW-0732">Signal</keyword>
<dbReference type="AlphaFoldDB" id="A0AAW3ZMI0"/>
<keyword evidence="3" id="KW-1185">Reference proteome</keyword>
<dbReference type="Proteomes" id="UP000613768">
    <property type="component" value="Unassembled WGS sequence"/>
</dbReference>
<organism evidence="2 3">
    <name type="scientific">Pseudomarimonas arenosa</name>
    <dbReference type="NCBI Taxonomy" id="2774145"/>
    <lineage>
        <taxon>Bacteria</taxon>
        <taxon>Pseudomonadati</taxon>
        <taxon>Pseudomonadota</taxon>
        <taxon>Gammaproteobacteria</taxon>
        <taxon>Lysobacterales</taxon>
        <taxon>Lysobacteraceae</taxon>
        <taxon>Pseudomarimonas</taxon>
    </lineage>
</organism>
<feature type="chain" id="PRO_5043666217" evidence="1">
    <location>
        <begin position="25"/>
        <end position="117"/>
    </location>
</feature>
<gene>
    <name evidence="2" type="ORF">IFO71_14475</name>
</gene>
<feature type="signal peptide" evidence="1">
    <location>
        <begin position="1"/>
        <end position="24"/>
    </location>
</feature>
<evidence type="ECO:0000256" key="1">
    <source>
        <dbReference type="SAM" id="SignalP"/>
    </source>
</evidence>
<comment type="caution">
    <text evidence="2">The sequence shown here is derived from an EMBL/GenBank/DDBJ whole genome shotgun (WGS) entry which is preliminary data.</text>
</comment>